<evidence type="ECO:0000313" key="1">
    <source>
        <dbReference type="EMBL" id="CAG6693130.1"/>
    </source>
</evidence>
<sequence length="109" mass="13193">MQPVFPPLLVIFGNTYQTKIMKKYQQLEIFISYGIHFLLVSVDKHRTFVIATYLCEMRRYLHNFHFHYQQKKLTVRSFPNIDNYKNRNRNTYLKNKVAFSINEVAKSKQ</sequence>
<name>A0A8D8TQZ7_9HEMI</name>
<reference evidence="1" key="1">
    <citation type="submission" date="2021-05" db="EMBL/GenBank/DDBJ databases">
        <authorList>
            <person name="Alioto T."/>
            <person name="Alioto T."/>
            <person name="Gomez Garrido J."/>
        </authorList>
    </citation>
    <scope>NUCLEOTIDE SEQUENCE</scope>
</reference>
<proteinExistence type="predicted"/>
<accession>A0A8D8TQZ7</accession>
<dbReference type="EMBL" id="HBUF01311003">
    <property type="protein sequence ID" value="CAG6693130.1"/>
    <property type="molecule type" value="Transcribed_RNA"/>
</dbReference>
<dbReference type="AlphaFoldDB" id="A0A8D8TQZ7"/>
<organism evidence="1">
    <name type="scientific">Cacopsylla melanoneura</name>
    <dbReference type="NCBI Taxonomy" id="428564"/>
    <lineage>
        <taxon>Eukaryota</taxon>
        <taxon>Metazoa</taxon>
        <taxon>Ecdysozoa</taxon>
        <taxon>Arthropoda</taxon>
        <taxon>Hexapoda</taxon>
        <taxon>Insecta</taxon>
        <taxon>Pterygota</taxon>
        <taxon>Neoptera</taxon>
        <taxon>Paraneoptera</taxon>
        <taxon>Hemiptera</taxon>
        <taxon>Sternorrhyncha</taxon>
        <taxon>Psylloidea</taxon>
        <taxon>Psyllidae</taxon>
        <taxon>Psyllinae</taxon>
        <taxon>Cacopsylla</taxon>
    </lineage>
</organism>
<protein>
    <submittedName>
        <fullName evidence="1">Uncharacterized protein</fullName>
    </submittedName>
</protein>